<reference evidence="2" key="1">
    <citation type="submission" date="2012-12" db="EMBL/GenBank/DDBJ databases">
        <title>Identification and characterization of a phenylalanine ammonia-lyase gene family in Isatis indigotica Fort.</title>
        <authorList>
            <person name="Liu Q."/>
            <person name="Chen J."/>
            <person name="Zhou X."/>
            <person name="Di P."/>
            <person name="Xiao Y."/>
            <person name="Xuan H."/>
            <person name="Zhang L."/>
            <person name="Chen W."/>
        </authorList>
    </citation>
    <scope>NUCLEOTIDE SEQUENCE</scope>
    <source>
        <tissue evidence="2">Salivary gland</tissue>
    </source>
</reference>
<evidence type="ECO:0000313" key="2">
    <source>
        <dbReference type="EMBL" id="JAA71976.1"/>
    </source>
</evidence>
<name>A0A0K8RLK8_IXORI</name>
<evidence type="ECO:0000256" key="1">
    <source>
        <dbReference type="SAM" id="SignalP"/>
    </source>
</evidence>
<feature type="chain" id="PRO_5005518575" evidence="1">
    <location>
        <begin position="20"/>
        <end position="118"/>
    </location>
</feature>
<accession>A0A0K8RLK8</accession>
<protein>
    <submittedName>
        <fullName evidence="2">Putative ixostatin</fullName>
    </submittedName>
</protein>
<dbReference type="AlphaFoldDB" id="A0A0K8RLK8"/>
<sequence>MIVTGIFLLFAMVPMACIAEEQSRESNQCTTVTPTSFPSCLSTQNSAIFLGALCSFMQYNPDISGHWIGYAGKGIDKCQICCAHKDEHGNITYTSTTSPNGFPCGGGKVCNAGKCQNK</sequence>
<proteinExistence type="evidence at transcript level"/>
<keyword evidence="1" id="KW-0732">Signal</keyword>
<organism evidence="2">
    <name type="scientific">Ixodes ricinus</name>
    <name type="common">Common tick</name>
    <name type="synonym">Acarus ricinus</name>
    <dbReference type="NCBI Taxonomy" id="34613"/>
    <lineage>
        <taxon>Eukaryota</taxon>
        <taxon>Metazoa</taxon>
        <taxon>Ecdysozoa</taxon>
        <taxon>Arthropoda</taxon>
        <taxon>Chelicerata</taxon>
        <taxon>Arachnida</taxon>
        <taxon>Acari</taxon>
        <taxon>Parasitiformes</taxon>
        <taxon>Ixodida</taxon>
        <taxon>Ixodoidea</taxon>
        <taxon>Ixodidae</taxon>
        <taxon>Ixodinae</taxon>
        <taxon>Ixodes</taxon>
    </lineage>
</organism>
<feature type="signal peptide" evidence="1">
    <location>
        <begin position="1"/>
        <end position="19"/>
    </location>
</feature>
<dbReference type="EMBL" id="GADI01001832">
    <property type="protein sequence ID" value="JAA71976.1"/>
    <property type="molecule type" value="mRNA"/>
</dbReference>